<dbReference type="InterPro" id="IPR010750">
    <property type="entry name" value="SGF29_tudor-like_dom"/>
</dbReference>
<feature type="domain" description="SGF29 C-terminal" evidence="6">
    <location>
        <begin position="118"/>
        <end position="266"/>
    </location>
</feature>
<feature type="region of interest" description="Disordered" evidence="5">
    <location>
        <begin position="86"/>
        <end position="116"/>
    </location>
</feature>
<comment type="subcellular location">
    <subcellularLocation>
        <location evidence="1">Nucleus</location>
    </subcellularLocation>
</comment>
<evidence type="ECO:0000256" key="3">
    <source>
        <dbReference type="ARBA" id="ARBA00023163"/>
    </source>
</evidence>
<dbReference type="PANTHER" id="PTHR21539">
    <property type="entry name" value="SAGA-ASSOCIATED FACTOR 29"/>
    <property type="match status" value="1"/>
</dbReference>
<dbReference type="Proteomes" id="UP001341840">
    <property type="component" value="Unassembled WGS sequence"/>
</dbReference>
<dbReference type="Pfam" id="PF07039">
    <property type="entry name" value="SGF29_Tudor"/>
    <property type="match status" value="1"/>
</dbReference>
<evidence type="ECO:0000313" key="7">
    <source>
        <dbReference type="EMBL" id="MED6141906.1"/>
    </source>
</evidence>
<feature type="compositionally biased region" description="Basic residues" evidence="5">
    <location>
        <begin position="98"/>
        <end position="111"/>
    </location>
</feature>
<evidence type="ECO:0000256" key="1">
    <source>
        <dbReference type="ARBA" id="ARBA00004123"/>
    </source>
</evidence>
<organism evidence="7 8">
    <name type="scientific">Stylosanthes scabra</name>
    <dbReference type="NCBI Taxonomy" id="79078"/>
    <lineage>
        <taxon>Eukaryota</taxon>
        <taxon>Viridiplantae</taxon>
        <taxon>Streptophyta</taxon>
        <taxon>Embryophyta</taxon>
        <taxon>Tracheophyta</taxon>
        <taxon>Spermatophyta</taxon>
        <taxon>Magnoliopsida</taxon>
        <taxon>eudicotyledons</taxon>
        <taxon>Gunneridae</taxon>
        <taxon>Pentapetalae</taxon>
        <taxon>rosids</taxon>
        <taxon>fabids</taxon>
        <taxon>Fabales</taxon>
        <taxon>Fabaceae</taxon>
        <taxon>Papilionoideae</taxon>
        <taxon>50 kb inversion clade</taxon>
        <taxon>dalbergioids sensu lato</taxon>
        <taxon>Dalbergieae</taxon>
        <taxon>Pterocarpus clade</taxon>
        <taxon>Stylosanthes</taxon>
    </lineage>
</organism>
<dbReference type="InterPro" id="IPR047288">
    <property type="entry name" value="Tudor_SGF29_rpt1"/>
</dbReference>
<dbReference type="InterPro" id="IPR047287">
    <property type="entry name" value="Tudor_SGF29_rpt2"/>
</dbReference>
<accession>A0ABU6SZQ0</accession>
<dbReference type="Gene3D" id="2.30.30.140">
    <property type="match status" value="2"/>
</dbReference>
<sequence length="266" mass="29954">MSSSNIAAAMLEKTKELDLLNKEQEMILMKINNLHKKLQKSPETVENFEDNSLETLKLLYTQAMDLSNREANICDLLATQVDSITELKQPPPLPPLPPRKKTMAKGGKKQVKTLATTSTKKSLVGEMVATKVNSEKDEWIVARVVRFDEESKEFEVIDEEPDNDDVKEDEESGVKKYKVGMGSIIPLPRSNDPTGAPEFPPGTRVLAVYPETSTLYKARVVHGHGHSKRKKHEYVLEFDDDEDEDGNLPQRKVEFHKVVALKDNGN</sequence>
<dbReference type="CDD" id="cd20394">
    <property type="entry name" value="Tudor_SGF29_rpt2"/>
    <property type="match status" value="1"/>
</dbReference>
<name>A0ABU6SZQ0_9FABA</name>
<keyword evidence="8" id="KW-1185">Reference proteome</keyword>
<evidence type="ECO:0000256" key="2">
    <source>
        <dbReference type="ARBA" id="ARBA00023015"/>
    </source>
</evidence>
<evidence type="ECO:0000259" key="6">
    <source>
        <dbReference type="PROSITE" id="PS51518"/>
    </source>
</evidence>
<dbReference type="InterPro" id="IPR037802">
    <property type="entry name" value="SGF29"/>
</dbReference>
<dbReference type="EMBL" id="JASCZI010065296">
    <property type="protein sequence ID" value="MED6141906.1"/>
    <property type="molecule type" value="Genomic_DNA"/>
</dbReference>
<keyword evidence="3" id="KW-0804">Transcription</keyword>
<reference evidence="7 8" key="1">
    <citation type="journal article" date="2023" name="Plants (Basel)">
        <title>Bridging the Gap: Combining Genomics and Transcriptomics Approaches to Understand Stylosanthes scabra, an Orphan Legume from the Brazilian Caatinga.</title>
        <authorList>
            <person name="Ferreira-Neto J.R.C."/>
            <person name="da Silva M.D."/>
            <person name="Binneck E."/>
            <person name="de Melo N.F."/>
            <person name="da Silva R.H."/>
            <person name="de Melo A.L.T.M."/>
            <person name="Pandolfi V."/>
            <person name="Bustamante F.O."/>
            <person name="Brasileiro-Vidal A.C."/>
            <person name="Benko-Iseppon A.M."/>
        </authorList>
    </citation>
    <scope>NUCLEOTIDE SEQUENCE [LARGE SCALE GENOMIC DNA]</scope>
    <source>
        <tissue evidence="7">Leaves</tissue>
    </source>
</reference>
<keyword evidence="2" id="KW-0805">Transcription regulation</keyword>
<proteinExistence type="predicted"/>
<dbReference type="CDD" id="cd20393">
    <property type="entry name" value="Tudor_SGF29_rpt1"/>
    <property type="match status" value="1"/>
</dbReference>
<protein>
    <recommendedName>
        <fullName evidence="6">SGF29 C-terminal domain-containing protein</fullName>
    </recommendedName>
</protein>
<keyword evidence="4" id="KW-0539">Nucleus</keyword>
<dbReference type="PROSITE" id="PS51518">
    <property type="entry name" value="SGF29_C"/>
    <property type="match status" value="1"/>
</dbReference>
<comment type="caution">
    <text evidence="7">The sequence shown here is derived from an EMBL/GenBank/DDBJ whole genome shotgun (WGS) entry which is preliminary data.</text>
</comment>
<gene>
    <name evidence="7" type="ORF">PIB30_108092</name>
</gene>
<evidence type="ECO:0000256" key="4">
    <source>
        <dbReference type="ARBA" id="ARBA00023242"/>
    </source>
</evidence>
<evidence type="ECO:0000313" key="8">
    <source>
        <dbReference type="Proteomes" id="UP001341840"/>
    </source>
</evidence>
<evidence type="ECO:0000256" key="5">
    <source>
        <dbReference type="SAM" id="MobiDB-lite"/>
    </source>
</evidence>
<dbReference type="PANTHER" id="PTHR21539:SF0">
    <property type="entry name" value="SAGA-ASSOCIATED FACTOR 29"/>
    <property type="match status" value="1"/>
</dbReference>